<dbReference type="PANTHER" id="PTHR43780">
    <property type="entry name" value="1-AMINOCYCLOPROPANE-1-CARBOXYLATE DEAMINASE-RELATED"/>
    <property type="match status" value="1"/>
</dbReference>
<organism evidence="5 6">
    <name type="scientific">Candidatus Seongchinamella marina</name>
    <dbReference type="NCBI Taxonomy" id="2518990"/>
    <lineage>
        <taxon>Bacteria</taxon>
        <taxon>Pseudomonadati</taxon>
        <taxon>Pseudomonadota</taxon>
        <taxon>Gammaproteobacteria</taxon>
        <taxon>Cellvibrionales</taxon>
        <taxon>Halieaceae</taxon>
        <taxon>Seongchinamella</taxon>
    </lineage>
</organism>
<comment type="caution">
    <text evidence="5">The sequence shown here is derived from an EMBL/GenBank/DDBJ whole genome shotgun (WGS) entry which is preliminary data.</text>
</comment>
<dbReference type="NCBIfam" id="TIGR01275">
    <property type="entry name" value="ACC_deam_rel"/>
    <property type="match status" value="1"/>
</dbReference>
<dbReference type="EMBL" id="SHNP01000002">
    <property type="protein sequence ID" value="MCX2973261.1"/>
    <property type="molecule type" value="Genomic_DNA"/>
</dbReference>
<dbReference type="Pfam" id="PF00291">
    <property type="entry name" value="PALP"/>
    <property type="match status" value="1"/>
</dbReference>
<protein>
    <submittedName>
        <fullName evidence="5">D-cysteine desulfhydrase family protein</fullName>
    </submittedName>
</protein>
<comment type="cofactor">
    <cofactor evidence="1">
        <name>pyridoxal 5'-phosphate</name>
        <dbReference type="ChEBI" id="CHEBI:597326"/>
    </cofactor>
</comment>
<evidence type="ECO:0000313" key="5">
    <source>
        <dbReference type="EMBL" id="MCX2973261.1"/>
    </source>
</evidence>
<name>A0ABT3SUF2_9GAMM</name>
<dbReference type="Proteomes" id="UP001143307">
    <property type="component" value="Unassembled WGS sequence"/>
</dbReference>
<dbReference type="SUPFAM" id="SSF53686">
    <property type="entry name" value="Tryptophan synthase beta subunit-like PLP-dependent enzymes"/>
    <property type="match status" value="1"/>
</dbReference>
<evidence type="ECO:0000313" key="6">
    <source>
        <dbReference type="Proteomes" id="UP001143307"/>
    </source>
</evidence>
<evidence type="ECO:0000256" key="2">
    <source>
        <dbReference type="ARBA" id="ARBA00008639"/>
    </source>
</evidence>
<keyword evidence="3" id="KW-0663">Pyridoxal phosphate</keyword>
<evidence type="ECO:0000256" key="1">
    <source>
        <dbReference type="ARBA" id="ARBA00001933"/>
    </source>
</evidence>
<evidence type="ECO:0000259" key="4">
    <source>
        <dbReference type="Pfam" id="PF00291"/>
    </source>
</evidence>
<dbReference type="InterPro" id="IPR036052">
    <property type="entry name" value="TrpB-like_PALP_sf"/>
</dbReference>
<sequence length="333" mass="36063">MGCADLDYPRKIELARTPTPLQYLERATARWGGDHRLWIKRDDLTGCALSGNKVRKLEYITAYAQDHGYDTLITCGGIQSNHCRATAFAGAQLGMPVHLVLRGRPEREPQGNLLLDHLAGARVSCYPTAQYVEELDALFEQWQSYYAEQGRKALAIPTGGSDGIGVWGYLSAAAELANDMQLAGIEQAHVVCASGSGGTQAGLTLGAALHRMPVSVWGVNVCDDEHYFLNKVADDVADWRSRYPGGPNAELETRVIDGYVGAGYGKAGPEVFELIAELGRLEGVLLDPVYTGKAFSGMLAEIEAGRFDGYRDIVFIHTGGVFGLFPQSGGFSW</sequence>
<reference evidence="5" key="1">
    <citation type="submission" date="2019-02" db="EMBL/GenBank/DDBJ databases">
        <authorList>
            <person name="Li S.-H."/>
        </authorList>
    </citation>
    <scope>NUCLEOTIDE SEQUENCE</scope>
    <source>
        <strain evidence="5">IMCC8485</strain>
    </source>
</reference>
<dbReference type="InterPro" id="IPR005966">
    <property type="entry name" value="D-Cys_desShydrase"/>
</dbReference>
<dbReference type="InterPro" id="IPR001926">
    <property type="entry name" value="TrpB-like_PALP"/>
</dbReference>
<dbReference type="PIRSF" id="PIRSF006278">
    <property type="entry name" value="ACCD_DCysDesulf"/>
    <property type="match status" value="1"/>
</dbReference>
<dbReference type="Gene3D" id="3.40.50.1100">
    <property type="match status" value="2"/>
</dbReference>
<keyword evidence="6" id="KW-1185">Reference proteome</keyword>
<dbReference type="InterPro" id="IPR027278">
    <property type="entry name" value="ACCD_DCysDesulf"/>
</dbReference>
<evidence type="ECO:0000256" key="3">
    <source>
        <dbReference type="ARBA" id="ARBA00022898"/>
    </source>
</evidence>
<accession>A0ABT3SUF2</accession>
<proteinExistence type="inferred from homology"/>
<feature type="domain" description="Tryptophan synthase beta chain-like PALP" evidence="4">
    <location>
        <begin position="13"/>
        <end position="319"/>
    </location>
</feature>
<gene>
    <name evidence="5" type="ORF">EYC87_06630</name>
</gene>
<comment type="similarity">
    <text evidence="2">Belongs to the ACC deaminase/D-cysteine desulfhydrase family.</text>
</comment>
<dbReference type="RefSeq" id="WP_279252201.1">
    <property type="nucleotide sequence ID" value="NZ_SHNP01000002.1"/>
</dbReference>
<dbReference type="PANTHER" id="PTHR43780:SF2">
    <property type="entry name" value="1-AMINOCYCLOPROPANE-1-CARBOXYLATE DEAMINASE-RELATED"/>
    <property type="match status" value="1"/>
</dbReference>